<dbReference type="Proteomes" id="UP001151295">
    <property type="component" value="Unassembled WGS sequence"/>
</dbReference>
<evidence type="ECO:0000256" key="1">
    <source>
        <dbReference type="SAM" id="MobiDB-lite"/>
    </source>
</evidence>
<evidence type="ECO:0000313" key="2">
    <source>
        <dbReference type="EMBL" id="KAJ1991991.1"/>
    </source>
</evidence>
<comment type="caution">
    <text evidence="2">The sequence shown here is derived from an EMBL/GenBank/DDBJ whole genome shotgun (WGS) entry which is preliminary data.</text>
</comment>
<sequence length="238" mass="24448">MDMQEEVEQSNVDSADNVSPEVSSKAEPTLSNSRALPTSINTLDPSNAVSQTATDALPFDLSTSIGSIDISGNSGESSSMVTGTSPTHVDVGNLSAALDLNFNVDSLNLDNLSALSGLDFDVSSLLTQMNSQAETDPAISSALEISDAPTSAALPSEASIALITTEFTSKQASTGYSDNNITINTSSTNTGSTNTNTGSTNINTGSTNINTGSTNINTGSTNINTIIYQTIKFSTQAV</sequence>
<keyword evidence="3" id="KW-1185">Reference proteome</keyword>
<name>A0ABQ8PMW5_9FUNG</name>
<feature type="region of interest" description="Disordered" evidence="1">
    <location>
        <begin position="1"/>
        <end position="47"/>
    </location>
</feature>
<organism evidence="2 3">
    <name type="scientific">Coemansia umbellata</name>
    <dbReference type="NCBI Taxonomy" id="1424467"/>
    <lineage>
        <taxon>Eukaryota</taxon>
        <taxon>Fungi</taxon>
        <taxon>Fungi incertae sedis</taxon>
        <taxon>Zoopagomycota</taxon>
        <taxon>Kickxellomycotina</taxon>
        <taxon>Kickxellomycetes</taxon>
        <taxon>Kickxellales</taxon>
        <taxon>Kickxellaceae</taxon>
        <taxon>Coemansia</taxon>
    </lineage>
</organism>
<feature type="compositionally biased region" description="Polar residues" evidence="1">
    <location>
        <begin position="9"/>
        <end position="22"/>
    </location>
</feature>
<proteinExistence type="predicted"/>
<accession>A0ABQ8PMW5</accession>
<dbReference type="EMBL" id="JANBQD010000032">
    <property type="protein sequence ID" value="KAJ1991991.1"/>
    <property type="molecule type" value="Genomic_DNA"/>
</dbReference>
<feature type="region of interest" description="Disordered" evidence="1">
    <location>
        <begin position="172"/>
        <end position="210"/>
    </location>
</feature>
<reference evidence="2" key="1">
    <citation type="submission" date="2022-07" db="EMBL/GenBank/DDBJ databases">
        <title>Phylogenomic reconstructions and comparative analyses of Kickxellomycotina fungi.</title>
        <authorList>
            <person name="Reynolds N.K."/>
            <person name="Stajich J.E."/>
            <person name="Barry K."/>
            <person name="Grigoriev I.V."/>
            <person name="Crous P."/>
            <person name="Smith M.E."/>
        </authorList>
    </citation>
    <scope>NUCLEOTIDE SEQUENCE</scope>
    <source>
        <strain evidence="2">BCRC 34882</strain>
    </source>
</reference>
<feature type="compositionally biased region" description="Polar residues" evidence="1">
    <location>
        <begin position="29"/>
        <end position="47"/>
    </location>
</feature>
<feature type="compositionally biased region" description="Low complexity" evidence="1">
    <location>
        <begin position="179"/>
        <end position="210"/>
    </location>
</feature>
<protein>
    <submittedName>
        <fullName evidence="2">Uncharacterized protein</fullName>
    </submittedName>
</protein>
<gene>
    <name evidence="2" type="ORF">EDC05_003146</name>
</gene>
<evidence type="ECO:0000313" key="3">
    <source>
        <dbReference type="Proteomes" id="UP001151295"/>
    </source>
</evidence>